<dbReference type="Pfam" id="PF00004">
    <property type="entry name" value="AAA"/>
    <property type="match status" value="2"/>
</dbReference>
<evidence type="ECO:0000256" key="14">
    <source>
        <dbReference type="SAM" id="Coils"/>
    </source>
</evidence>
<dbReference type="Pfam" id="PF17862">
    <property type="entry name" value="AAA_lid_3"/>
    <property type="match status" value="1"/>
</dbReference>
<dbReference type="InterPro" id="IPR037219">
    <property type="entry name" value="Peptidase_M41-like"/>
</dbReference>
<organism evidence="16 17">
    <name type="scientific">Brassica cretica</name>
    <name type="common">Mustard</name>
    <dbReference type="NCBI Taxonomy" id="69181"/>
    <lineage>
        <taxon>Eukaryota</taxon>
        <taxon>Viridiplantae</taxon>
        <taxon>Streptophyta</taxon>
        <taxon>Embryophyta</taxon>
        <taxon>Tracheophyta</taxon>
        <taxon>Spermatophyta</taxon>
        <taxon>Magnoliopsida</taxon>
        <taxon>eudicotyledons</taxon>
        <taxon>Gunneridae</taxon>
        <taxon>Pentapetalae</taxon>
        <taxon>rosids</taxon>
        <taxon>malvids</taxon>
        <taxon>Brassicales</taxon>
        <taxon>Brassicaceae</taxon>
        <taxon>Brassiceae</taxon>
        <taxon>Brassica</taxon>
    </lineage>
</organism>
<keyword evidence="5" id="KW-0934">Plastid</keyword>
<keyword evidence="13" id="KW-0472">Membrane</keyword>
<keyword evidence="12" id="KW-1133">Transmembrane helix</keyword>
<dbReference type="InterPro" id="IPR003593">
    <property type="entry name" value="AAA+_ATPase"/>
</dbReference>
<evidence type="ECO:0000256" key="3">
    <source>
        <dbReference type="ARBA" id="ARBA00006914"/>
    </source>
</evidence>
<feature type="coiled-coil region" evidence="14">
    <location>
        <begin position="76"/>
        <end position="110"/>
    </location>
</feature>
<dbReference type="Gene3D" id="1.10.8.60">
    <property type="match status" value="1"/>
</dbReference>
<dbReference type="SUPFAM" id="SSF52540">
    <property type="entry name" value="P-loop containing nucleoside triphosphate hydrolases"/>
    <property type="match status" value="2"/>
</dbReference>
<keyword evidence="7" id="KW-0812">Transmembrane</keyword>
<feature type="domain" description="AAA+ ATPase" evidence="15">
    <location>
        <begin position="346"/>
        <end position="450"/>
    </location>
</feature>
<evidence type="ECO:0000256" key="4">
    <source>
        <dbReference type="ARBA" id="ARBA00022528"/>
    </source>
</evidence>
<evidence type="ECO:0000259" key="15">
    <source>
        <dbReference type="SMART" id="SM00382"/>
    </source>
</evidence>
<evidence type="ECO:0000256" key="12">
    <source>
        <dbReference type="ARBA" id="ARBA00022989"/>
    </source>
</evidence>
<name>A0A8S9P0C2_BRACR</name>
<dbReference type="GO" id="GO:0016887">
    <property type="term" value="F:ATP hydrolysis activity"/>
    <property type="evidence" value="ECO:0007669"/>
    <property type="project" value="InterPro"/>
</dbReference>
<dbReference type="SUPFAM" id="SSF140990">
    <property type="entry name" value="FtsH protease domain-like"/>
    <property type="match status" value="1"/>
</dbReference>
<dbReference type="InterPro" id="IPR003960">
    <property type="entry name" value="ATPase_AAA_CS"/>
</dbReference>
<reference evidence="16" key="1">
    <citation type="submission" date="2019-12" db="EMBL/GenBank/DDBJ databases">
        <title>Genome sequencing and annotation of Brassica cretica.</title>
        <authorList>
            <person name="Studholme D.J."/>
            <person name="Sarris P."/>
        </authorList>
    </citation>
    <scope>NUCLEOTIDE SEQUENCE</scope>
    <source>
        <strain evidence="16">PFS-109/04</strain>
        <tissue evidence="16">Leaf</tissue>
    </source>
</reference>
<dbReference type="FunFam" id="1.10.8.60:FF:000061">
    <property type="entry name" value="Probable inactive ATP-dependent zinc metalloprotease FTSHI 4, chloroplastic"/>
    <property type="match status" value="1"/>
</dbReference>
<dbReference type="Gene3D" id="1.20.58.760">
    <property type="entry name" value="Peptidase M41"/>
    <property type="match status" value="1"/>
</dbReference>
<dbReference type="GO" id="GO:0004222">
    <property type="term" value="F:metalloendopeptidase activity"/>
    <property type="evidence" value="ECO:0007669"/>
    <property type="project" value="InterPro"/>
</dbReference>
<evidence type="ECO:0000256" key="10">
    <source>
        <dbReference type="ARBA" id="ARBA00022840"/>
    </source>
</evidence>
<evidence type="ECO:0000256" key="6">
    <source>
        <dbReference type="ARBA" id="ARBA00022670"/>
    </source>
</evidence>
<protein>
    <recommendedName>
        <fullName evidence="15">AAA+ ATPase domain-containing protein</fullName>
    </recommendedName>
</protein>
<dbReference type="Gene3D" id="3.40.50.300">
    <property type="entry name" value="P-loop containing nucleotide triphosphate hydrolases"/>
    <property type="match status" value="2"/>
</dbReference>
<evidence type="ECO:0000256" key="5">
    <source>
        <dbReference type="ARBA" id="ARBA00022640"/>
    </source>
</evidence>
<keyword evidence="6" id="KW-0645">Protease</keyword>
<keyword evidence="4" id="KW-0150">Chloroplast</keyword>
<evidence type="ECO:0000256" key="9">
    <source>
        <dbReference type="ARBA" id="ARBA00022801"/>
    </source>
</evidence>
<dbReference type="PANTHER" id="PTHR23076">
    <property type="entry name" value="METALLOPROTEASE M41 FTSH"/>
    <property type="match status" value="1"/>
</dbReference>
<dbReference type="FunFam" id="3.40.50.300:FF:000352">
    <property type="entry name" value="ATP-dependent zinc metalloprotease FTSH 7, chloroplastic"/>
    <property type="match status" value="1"/>
</dbReference>
<gene>
    <name evidence="16" type="ORF">F2Q69_00004854</name>
</gene>
<comment type="subcellular location">
    <subcellularLocation>
        <location evidence="2">Membrane</location>
    </subcellularLocation>
    <subcellularLocation>
        <location evidence="1">Plastid</location>
        <location evidence="1">Chloroplast</location>
    </subcellularLocation>
</comment>
<sequence length="967" mass="108887">MAFYLSSSLTPTHFSKPLNPSKTLLLPIQSPSSLSSFVRRRKPTEAKLTPKFNLFPSRRNGLITCCKPSSFESTESQEEDAESNRLFERLREAERERISNKEELERKANLQLERQLVMASDWSRTLLTMRGKLKGTEWDPETSHRINFSDFMKLLDSNSVQYMEYSNYGQAISVILPYYKDGEPLGEEEDSKKEIIFRRHIVDRMPIDGWNDVWTKLHQQIVNVEVFNVDVVPAEVYTTVATFVVWSMRLALFVSLYVWIDNITRPIYAKLIPCDLGTPTKKIRTPLKRQALGSLGRSRAKFISAEERTGVTFDDFAGQEYIKRELQEIVRILKNDEEFQNKGIYCPKGVLLHGPPGTGKTLLAKAIAGEAGLPFFAANGTDFVEMFVGVAASRVKDLFGSSRSFAPSIIFIDEIDAIGKERTGVTFDDFAGQEYIKRELQEIVRILKNDEEFQNKGIYCPKGVLLHGPPGTGKTLLAKAIAGEAGLPFFAANGTDFVEMFVGVAASRVKDLFGSSRSFAPSIIFIDEIDAIGSKRGGPDIGGGGAEREQGLLQILTEMDGFKVSTSQVLVIGATNRLDILDPALLRKGRFDKIIRVGLPSKDGRLAILKVHARNKFFRSEDEKEELLQEVAENTEDFTGAELQNVLNEAGILTARKDLDYIGREELLEALKRQKGTFETGQEDSTEVPEELKLRLAYREASVAVLACYLPDQYRPISETDINSIRSQPNMRYTETSGRVFARKSDYVNSIIRACAPRVVEEEMFGIENLSWISAKSTLEASQRAEFLILQTGMTAFGKAYYRNQRDLVPNLIPKLEALRDEYMVFAVEKCSSILQEYQSALEEITDVLLENGEIKADEIWNIYNTAPRIPQKPVRPVDEYGALVYAGRWGIHGVSLPGRVTFSPGNVGFATFGAPRPMETQIISDDTWKLVDDIWDKKVKEIKTEAVIQVEEEKKKPQILMATHFF</sequence>
<dbReference type="PROSITE" id="PS00674">
    <property type="entry name" value="AAA"/>
    <property type="match status" value="1"/>
</dbReference>
<evidence type="ECO:0000256" key="1">
    <source>
        <dbReference type="ARBA" id="ARBA00004229"/>
    </source>
</evidence>
<keyword evidence="11" id="KW-0809">Transit peptide</keyword>
<accession>A0A8S9P0C2</accession>
<dbReference type="GO" id="GO:0005524">
    <property type="term" value="F:ATP binding"/>
    <property type="evidence" value="ECO:0007669"/>
    <property type="project" value="UniProtKB-KW"/>
</dbReference>
<dbReference type="GO" id="GO:0009535">
    <property type="term" value="C:chloroplast thylakoid membrane"/>
    <property type="evidence" value="ECO:0007669"/>
    <property type="project" value="TreeGrafter"/>
</dbReference>
<evidence type="ECO:0000256" key="11">
    <source>
        <dbReference type="ARBA" id="ARBA00022946"/>
    </source>
</evidence>
<dbReference type="Proteomes" id="UP000712600">
    <property type="component" value="Unassembled WGS sequence"/>
</dbReference>
<dbReference type="InterPro" id="IPR041569">
    <property type="entry name" value="AAA_lid_3"/>
</dbReference>
<dbReference type="FunFam" id="1.20.58.760:FF:000013">
    <property type="entry name" value="Probable inactive ATP-dependent zinc metalloprotease FTSHI 4, chloroplastic"/>
    <property type="match status" value="1"/>
</dbReference>
<evidence type="ECO:0000256" key="8">
    <source>
        <dbReference type="ARBA" id="ARBA00022741"/>
    </source>
</evidence>
<comment type="similarity">
    <text evidence="3">Belongs to the AAA ATPase family.</text>
</comment>
<keyword evidence="10" id="KW-0067">ATP-binding</keyword>
<dbReference type="GO" id="GO:0006508">
    <property type="term" value="P:proteolysis"/>
    <property type="evidence" value="ECO:0007669"/>
    <property type="project" value="UniProtKB-KW"/>
</dbReference>
<evidence type="ECO:0000256" key="7">
    <source>
        <dbReference type="ARBA" id="ARBA00022692"/>
    </source>
</evidence>
<evidence type="ECO:0000313" key="16">
    <source>
        <dbReference type="EMBL" id="KAF3510814.1"/>
    </source>
</evidence>
<keyword evidence="14" id="KW-0175">Coiled coil</keyword>
<dbReference type="InterPro" id="IPR003959">
    <property type="entry name" value="ATPase_AAA_core"/>
</dbReference>
<dbReference type="PANTHER" id="PTHR23076:SF99">
    <property type="entry name" value="INACTIVE ATP-DEPENDENT ZINC METALLOPROTEASE FTSHI 4, CHLOROPLASTIC-RELATED"/>
    <property type="match status" value="1"/>
</dbReference>
<keyword evidence="8" id="KW-0547">Nucleotide-binding</keyword>
<dbReference type="InterPro" id="IPR027417">
    <property type="entry name" value="P-loop_NTPase"/>
</dbReference>
<feature type="domain" description="AAA+ ATPase" evidence="15">
    <location>
        <begin position="460"/>
        <end position="601"/>
    </location>
</feature>
<evidence type="ECO:0000313" key="17">
    <source>
        <dbReference type="Proteomes" id="UP000712600"/>
    </source>
</evidence>
<comment type="caution">
    <text evidence="16">The sequence shown here is derived from an EMBL/GenBank/DDBJ whole genome shotgun (WGS) entry which is preliminary data.</text>
</comment>
<evidence type="ECO:0000256" key="13">
    <source>
        <dbReference type="ARBA" id="ARBA00023136"/>
    </source>
</evidence>
<dbReference type="AlphaFoldDB" id="A0A8S9P0C2"/>
<keyword evidence="9" id="KW-0378">Hydrolase</keyword>
<evidence type="ECO:0000256" key="2">
    <source>
        <dbReference type="ARBA" id="ARBA00004370"/>
    </source>
</evidence>
<dbReference type="SMART" id="SM00382">
    <property type="entry name" value="AAA"/>
    <property type="match status" value="2"/>
</dbReference>
<dbReference type="EMBL" id="QGKX02001521">
    <property type="protein sequence ID" value="KAF3510814.1"/>
    <property type="molecule type" value="Genomic_DNA"/>
</dbReference>
<dbReference type="GO" id="GO:0004176">
    <property type="term" value="F:ATP-dependent peptidase activity"/>
    <property type="evidence" value="ECO:0007669"/>
    <property type="project" value="InterPro"/>
</dbReference>
<proteinExistence type="inferred from homology"/>